<protein>
    <recommendedName>
        <fullName evidence="3">F-box domain-containing protein</fullName>
    </recommendedName>
</protein>
<evidence type="ECO:0000313" key="1">
    <source>
        <dbReference type="EMBL" id="KAJ2868271.1"/>
    </source>
</evidence>
<reference evidence="1" key="1">
    <citation type="submission" date="2022-07" db="EMBL/GenBank/DDBJ databases">
        <title>Phylogenomic reconstructions and comparative analyses of Kickxellomycotina fungi.</title>
        <authorList>
            <person name="Reynolds N.K."/>
            <person name="Stajich J.E."/>
            <person name="Barry K."/>
            <person name="Grigoriev I.V."/>
            <person name="Crous P."/>
            <person name="Smith M.E."/>
        </authorList>
    </citation>
    <scope>NUCLEOTIDE SEQUENCE</scope>
    <source>
        <strain evidence="1">RSA 476</strain>
    </source>
</reference>
<proteinExistence type="predicted"/>
<evidence type="ECO:0000313" key="2">
    <source>
        <dbReference type="Proteomes" id="UP001140074"/>
    </source>
</evidence>
<dbReference type="SUPFAM" id="SSF52047">
    <property type="entry name" value="RNI-like"/>
    <property type="match status" value="1"/>
</dbReference>
<sequence length="356" mass="40163">MQLLSPFKILPLHIIELILDYVALSSRMRFDGISEDSEEYAKLLIPLLTACSSFIWPVFVRLYRIYEIQLISGSDKYQTMPSWLQTRLRDAGLSAHLYAKELDISVGVLDICSGATVDVLACEPYINCTFPKVRSIKFTPMPPSALEWRSYSTTTSPDTESIISAFVQRVKQIAPMTKKITISIGFRPFVEAQFPVQLFSRIVAQLSQHVAHVDYELYAKPVTIDQQLTELYSLVFSSTGFNDSDEQIFQLARRNASTLQVLDIFLATMIDVAGLIQNSDGSYVQYPCLHTLELCDSRDVGEKPRLVFPGAVPFPSLRHLNMEFVNPFGDDTAFRGNPATLEFLNILPNLVMVRIL</sequence>
<comment type="caution">
    <text evidence="1">The sequence shown here is derived from an EMBL/GenBank/DDBJ whole genome shotgun (WGS) entry which is preliminary data.</text>
</comment>
<organism evidence="1 2">
    <name type="scientific">Coemansia aciculifera</name>
    <dbReference type="NCBI Taxonomy" id="417176"/>
    <lineage>
        <taxon>Eukaryota</taxon>
        <taxon>Fungi</taxon>
        <taxon>Fungi incertae sedis</taxon>
        <taxon>Zoopagomycota</taxon>
        <taxon>Kickxellomycotina</taxon>
        <taxon>Kickxellomycetes</taxon>
        <taxon>Kickxellales</taxon>
        <taxon>Kickxellaceae</taxon>
        <taxon>Coemansia</taxon>
    </lineage>
</organism>
<gene>
    <name evidence="1" type="ORF">GGH94_000258</name>
</gene>
<evidence type="ECO:0008006" key="3">
    <source>
        <dbReference type="Google" id="ProtNLM"/>
    </source>
</evidence>
<accession>A0A9W8IP28</accession>
<dbReference type="AlphaFoldDB" id="A0A9W8IP28"/>
<keyword evidence="2" id="KW-1185">Reference proteome</keyword>
<dbReference type="Proteomes" id="UP001140074">
    <property type="component" value="Unassembled WGS sequence"/>
</dbReference>
<dbReference type="EMBL" id="JANBUY010000005">
    <property type="protein sequence ID" value="KAJ2868271.1"/>
    <property type="molecule type" value="Genomic_DNA"/>
</dbReference>
<name>A0A9W8IP28_9FUNG</name>